<evidence type="ECO:0000256" key="2">
    <source>
        <dbReference type="ARBA" id="ARBA00022723"/>
    </source>
</evidence>
<proteinExistence type="predicted"/>
<sequence length="141" mass="16426">YQKRNLSDEERVCNYRFSRVRRVSENAFGILGSRFRVFTKPIALKSLDAVDNVVLAACTLHNWLRKSSPTYVTPGFIDREDANHEIIEGTWRESVLGALQSLQPTTSKRFTTKAEQIRNSYKDYFNDYGSVWWQRRSVGLE</sequence>
<feature type="domain" description="DDE Tnp4" evidence="3">
    <location>
        <begin position="2"/>
        <end position="62"/>
    </location>
</feature>
<organism evidence="4">
    <name type="scientific">Graphocephala atropunctata</name>
    <dbReference type="NCBI Taxonomy" id="36148"/>
    <lineage>
        <taxon>Eukaryota</taxon>
        <taxon>Metazoa</taxon>
        <taxon>Ecdysozoa</taxon>
        <taxon>Arthropoda</taxon>
        <taxon>Hexapoda</taxon>
        <taxon>Insecta</taxon>
        <taxon>Pterygota</taxon>
        <taxon>Neoptera</taxon>
        <taxon>Paraneoptera</taxon>
        <taxon>Hemiptera</taxon>
        <taxon>Auchenorrhyncha</taxon>
        <taxon>Membracoidea</taxon>
        <taxon>Cicadellidae</taxon>
        <taxon>Cicadellinae</taxon>
        <taxon>Cicadellini</taxon>
        <taxon>Graphocephala</taxon>
    </lineage>
</organism>
<name>A0A1B6L4Q1_9HEMI</name>
<comment type="cofactor">
    <cofactor evidence="1">
        <name>a divalent metal cation</name>
        <dbReference type="ChEBI" id="CHEBI:60240"/>
    </cofactor>
</comment>
<accession>A0A1B6L4Q1</accession>
<dbReference type="AlphaFoldDB" id="A0A1B6L4Q1"/>
<feature type="non-terminal residue" evidence="4">
    <location>
        <position position="1"/>
    </location>
</feature>
<gene>
    <name evidence="4" type="ORF">g.54557</name>
</gene>
<dbReference type="Pfam" id="PF13359">
    <property type="entry name" value="DDE_Tnp_4"/>
    <property type="match status" value="1"/>
</dbReference>
<dbReference type="GO" id="GO:0046872">
    <property type="term" value="F:metal ion binding"/>
    <property type="evidence" value="ECO:0007669"/>
    <property type="project" value="UniProtKB-KW"/>
</dbReference>
<evidence type="ECO:0000256" key="1">
    <source>
        <dbReference type="ARBA" id="ARBA00001968"/>
    </source>
</evidence>
<dbReference type="EMBL" id="GEBQ01021310">
    <property type="protein sequence ID" value="JAT18667.1"/>
    <property type="molecule type" value="Transcribed_RNA"/>
</dbReference>
<reference evidence="4" key="1">
    <citation type="submission" date="2015-11" db="EMBL/GenBank/DDBJ databases">
        <title>De novo transcriptome assembly of four potential Pierce s Disease insect vectors from Arizona vineyards.</title>
        <authorList>
            <person name="Tassone E.E."/>
        </authorList>
    </citation>
    <scope>NUCLEOTIDE SEQUENCE</scope>
</reference>
<keyword evidence="2" id="KW-0479">Metal-binding</keyword>
<protein>
    <recommendedName>
        <fullName evidence="3">DDE Tnp4 domain-containing protein</fullName>
    </recommendedName>
</protein>
<dbReference type="InterPro" id="IPR027806">
    <property type="entry name" value="HARBI1_dom"/>
</dbReference>
<evidence type="ECO:0000313" key="4">
    <source>
        <dbReference type="EMBL" id="JAT18667.1"/>
    </source>
</evidence>
<evidence type="ECO:0000259" key="3">
    <source>
        <dbReference type="Pfam" id="PF13359"/>
    </source>
</evidence>